<keyword evidence="2" id="KW-1185">Reference proteome</keyword>
<comment type="caution">
    <text evidence="1">The sequence shown here is derived from an EMBL/GenBank/DDBJ whole genome shotgun (WGS) entry which is preliminary data.</text>
</comment>
<dbReference type="Pfam" id="PF11198">
    <property type="entry name" value="DUF2857"/>
    <property type="match status" value="1"/>
</dbReference>
<accession>A0A0J5P4Z2</accession>
<dbReference type="RefSeq" id="WP_047977667.1">
    <property type="nucleotide sequence ID" value="NZ_JWIZ01000072.1"/>
</dbReference>
<dbReference type="PATRIC" id="fig|67855.3.peg.2148"/>
<name>A0A0J5P4Z2_9PAST</name>
<dbReference type="EMBL" id="JWIZ01000072">
    <property type="protein sequence ID" value="KMK50745.1"/>
    <property type="molecule type" value="Genomic_DNA"/>
</dbReference>
<dbReference type="STRING" id="67855.RO21_10140"/>
<protein>
    <recommendedName>
        <fullName evidence="3">DUF2857 domain-containing protein</fullName>
    </recommendedName>
</protein>
<organism evidence="1 2">
    <name type="scientific">Muribacter muris</name>
    <dbReference type="NCBI Taxonomy" id="67855"/>
    <lineage>
        <taxon>Bacteria</taxon>
        <taxon>Pseudomonadati</taxon>
        <taxon>Pseudomonadota</taxon>
        <taxon>Gammaproteobacteria</taxon>
        <taxon>Pasteurellales</taxon>
        <taxon>Pasteurellaceae</taxon>
        <taxon>Muribacter</taxon>
    </lineage>
</organism>
<sequence>MLDNLNKVILDHIVNNIREGNVNTCHHLGFSTAELSEIQRLSIDEIYDIAQSKVPIAAISIDHSAFWKMIKVAQVNSQERMIIDRALLLGASIQMLNTYFGLSTTKVSARRSLLGIREEPGRKATATDEQKSELWELWRKHRGSIQNLESMEGLELLMLFAEETQINLTAIWRAVEPWYRNKKIKEIPPR</sequence>
<dbReference type="Proteomes" id="UP000036270">
    <property type="component" value="Unassembled WGS sequence"/>
</dbReference>
<gene>
    <name evidence="1" type="ORF">RO21_10140</name>
</gene>
<evidence type="ECO:0008006" key="3">
    <source>
        <dbReference type="Google" id="ProtNLM"/>
    </source>
</evidence>
<evidence type="ECO:0000313" key="1">
    <source>
        <dbReference type="EMBL" id="KMK50745.1"/>
    </source>
</evidence>
<proteinExistence type="predicted"/>
<evidence type="ECO:0000313" key="2">
    <source>
        <dbReference type="Proteomes" id="UP000036270"/>
    </source>
</evidence>
<dbReference type="AlphaFoldDB" id="A0A0J5P4Z2"/>
<dbReference type="InterPro" id="IPR021364">
    <property type="entry name" value="DUF2857"/>
</dbReference>
<reference evidence="1 2" key="1">
    <citation type="submission" date="2014-12" db="EMBL/GenBank/DDBJ databases">
        <title>Reclassification of Actinobacillus muris as Muribacter muris.</title>
        <authorList>
            <person name="Christensen H."/>
            <person name="Nicklas W."/>
            <person name="Bisgaard M."/>
        </authorList>
    </citation>
    <scope>NUCLEOTIDE SEQUENCE [LARGE SCALE GENOMIC DNA]</scope>
    <source>
        <strain evidence="1 2">Ackerman80-443D</strain>
    </source>
</reference>